<sequence>MNPEDSALIDALLDPGSGEALSPPHLVLLAGTAGSGKSVALRALEDAGFYCCDNLPPELVGDFLRLMARQGKRRVAVAIDVYSGPNAIHLEPVLERLREREVLVQRIFLDASEDVLLRRYSESRRPHPLTGGDAHASAESGRRALVDAMALEREMLQGLREASVVVDTSHLRPSQLRSWILQTVQAASNRLTLVFESFGFKHGLPMDADLVFDARVLPNPFYEAALRPLTGLDAPVADFLRAQPPVAQMLQNICGFIENWLPVYQQDLRSYLTVAIGCTGGQHRSVYLVEALGQYFAAQAPVLLRHRELRRETDAAAAPSAAA</sequence>
<comment type="caution">
    <text evidence="1">The sequence shown here is derived from an EMBL/GenBank/DDBJ whole genome shotgun (WGS) entry which is preliminary data.</text>
</comment>
<proteinExistence type="predicted"/>
<dbReference type="EMBL" id="JAWDIE010000017">
    <property type="protein sequence ID" value="MEJ7138924.1"/>
    <property type="molecule type" value="Genomic_DNA"/>
</dbReference>
<evidence type="ECO:0000313" key="1">
    <source>
        <dbReference type="EMBL" id="MEJ7138924.1"/>
    </source>
</evidence>
<dbReference type="Proteomes" id="UP001364695">
    <property type="component" value="Unassembled WGS sequence"/>
</dbReference>
<protein>
    <submittedName>
        <fullName evidence="1">RNase adapter RapZ</fullName>
    </submittedName>
</protein>
<organism evidence="1 2">
    <name type="scientific">Amphibiibacter pelophylacis</name>
    <dbReference type="NCBI Taxonomy" id="1799477"/>
    <lineage>
        <taxon>Bacteria</taxon>
        <taxon>Pseudomonadati</taxon>
        <taxon>Pseudomonadota</taxon>
        <taxon>Betaproteobacteria</taxon>
        <taxon>Burkholderiales</taxon>
        <taxon>Sphaerotilaceae</taxon>
        <taxon>Amphibiibacter</taxon>
    </lineage>
</organism>
<reference evidence="1" key="1">
    <citation type="submission" date="2023-10" db="EMBL/GenBank/DDBJ databases">
        <title>Amphibacter perezi, gen. nov., sp. nov. a novel taxa of the family Comamonadaceae, class Betaproteobacteria isolated from the skin microbiota of Pelophylax perezi from different populations.</title>
        <authorList>
            <person name="Costa S."/>
            <person name="Proenca D.N."/>
            <person name="Lopes I."/>
            <person name="Morais P.V."/>
        </authorList>
    </citation>
    <scope>NUCLEOTIDE SEQUENCE</scope>
    <source>
        <strain evidence="1">SL12-8</strain>
    </source>
</reference>
<gene>
    <name evidence="1" type="primary">rapZ</name>
    <name evidence="1" type="ORF">RV045_10870</name>
</gene>
<accession>A0ACC6P3Z3</accession>
<name>A0ACC6P3Z3_9BURK</name>
<evidence type="ECO:0000313" key="2">
    <source>
        <dbReference type="Proteomes" id="UP001364695"/>
    </source>
</evidence>
<keyword evidence="2" id="KW-1185">Reference proteome</keyword>